<dbReference type="Proteomes" id="UP000287651">
    <property type="component" value="Unassembled WGS sequence"/>
</dbReference>
<evidence type="ECO:0000313" key="3">
    <source>
        <dbReference type="EMBL" id="RRT62793.1"/>
    </source>
</evidence>
<reference evidence="3 4" key="1">
    <citation type="journal article" date="2014" name="Agronomy (Basel)">
        <title>A Draft Genome Sequence for Ensete ventricosum, the Drought-Tolerant Tree Against Hunger.</title>
        <authorList>
            <person name="Harrison J."/>
            <person name="Moore K.A."/>
            <person name="Paszkiewicz K."/>
            <person name="Jones T."/>
            <person name="Grant M."/>
            <person name="Ambacheew D."/>
            <person name="Muzemil S."/>
            <person name="Studholme D.J."/>
        </authorList>
    </citation>
    <scope>NUCLEOTIDE SEQUENCE [LARGE SCALE GENOMIC DNA]</scope>
</reference>
<evidence type="ECO:0000256" key="2">
    <source>
        <dbReference type="SAM" id="Phobius"/>
    </source>
</evidence>
<proteinExistence type="predicted"/>
<dbReference type="GO" id="GO:0010100">
    <property type="term" value="P:negative regulation of photomorphogenesis"/>
    <property type="evidence" value="ECO:0007669"/>
    <property type="project" value="InterPro"/>
</dbReference>
<dbReference type="PANTHER" id="PTHR35474">
    <property type="entry name" value="ATP PHOSPHORIBOSYLTRANSFERASE REGULATORY SUBUNIT"/>
    <property type="match status" value="1"/>
</dbReference>
<protein>
    <submittedName>
        <fullName evidence="3">Uncharacterized protein</fullName>
    </submittedName>
</protein>
<comment type="caution">
    <text evidence="3">The sequence shown here is derived from an EMBL/GenBank/DDBJ whole genome shotgun (WGS) entry which is preliminary data.</text>
</comment>
<dbReference type="PANTHER" id="PTHR35474:SF1">
    <property type="entry name" value="ATP PHOSPHORIBOSYLTRANSFERASE REGULATORY SUBUNIT"/>
    <property type="match status" value="1"/>
</dbReference>
<dbReference type="AlphaFoldDB" id="A0A426ZFP8"/>
<feature type="region of interest" description="Disordered" evidence="1">
    <location>
        <begin position="1"/>
        <end position="21"/>
    </location>
</feature>
<keyword evidence="2" id="KW-1133">Transmembrane helix</keyword>
<name>A0A426ZFP8_ENSVE</name>
<evidence type="ECO:0000256" key="1">
    <source>
        <dbReference type="SAM" id="MobiDB-lite"/>
    </source>
</evidence>
<feature type="compositionally biased region" description="Low complexity" evidence="1">
    <location>
        <begin position="1"/>
        <end position="16"/>
    </location>
</feature>
<dbReference type="InterPro" id="IPR039324">
    <property type="entry name" value="SHW1"/>
</dbReference>
<keyword evidence="2" id="KW-0472">Membrane</keyword>
<organism evidence="3 4">
    <name type="scientific">Ensete ventricosum</name>
    <name type="common">Abyssinian banana</name>
    <name type="synonym">Musa ensete</name>
    <dbReference type="NCBI Taxonomy" id="4639"/>
    <lineage>
        <taxon>Eukaryota</taxon>
        <taxon>Viridiplantae</taxon>
        <taxon>Streptophyta</taxon>
        <taxon>Embryophyta</taxon>
        <taxon>Tracheophyta</taxon>
        <taxon>Spermatophyta</taxon>
        <taxon>Magnoliopsida</taxon>
        <taxon>Liliopsida</taxon>
        <taxon>Zingiberales</taxon>
        <taxon>Musaceae</taxon>
        <taxon>Ensete</taxon>
    </lineage>
</organism>
<gene>
    <name evidence="3" type="ORF">B296_00003975</name>
</gene>
<accession>A0A426ZFP8</accession>
<evidence type="ECO:0000313" key="4">
    <source>
        <dbReference type="Proteomes" id="UP000287651"/>
    </source>
</evidence>
<dbReference type="EMBL" id="AMZH03006851">
    <property type="protein sequence ID" value="RRT62793.1"/>
    <property type="molecule type" value="Genomic_DNA"/>
</dbReference>
<dbReference type="GO" id="GO:0009787">
    <property type="term" value="P:regulation of abscisic acid-activated signaling pathway"/>
    <property type="evidence" value="ECO:0007669"/>
    <property type="project" value="InterPro"/>
</dbReference>
<sequence>MAASSVSVSFSSSRPRPSGRLRRHNLLLRSLVLPPSSRLSAPLPYASKRFSSYSQEAVAVIPDPRAWAGDLGDQSYGEDDDDDDGEGDRSLDLLARFLHSVFRKISRRARRAVRAMLPPAISTKLVGFSVNGVLILAALWILKAFLEVILLYCFRRFCSSIDVVDCCMMFSLVT</sequence>
<feature type="transmembrane region" description="Helical" evidence="2">
    <location>
        <begin position="125"/>
        <end position="146"/>
    </location>
</feature>
<keyword evidence="2" id="KW-0812">Transmembrane</keyword>